<comment type="similarity">
    <text evidence="2">Belongs to the type IB topoisomerase family.</text>
</comment>
<organism evidence="9 10">
    <name type="scientific">Salinimonas profundi</name>
    <dbReference type="NCBI Taxonomy" id="2729140"/>
    <lineage>
        <taxon>Bacteria</taxon>
        <taxon>Pseudomonadati</taxon>
        <taxon>Pseudomonadota</taxon>
        <taxon>Gammaproteobacteria</taxon>
        <taxon>Alteromonadales</taxon>
        <taxon>Alteromonadaceae</taxon>
        <taxon>Alteromonas/Salinimonas group</taxon>
        <taxon>Salinimonas</taxon>
    </lineage>
</organism>
<dbReference type="PRINTS" id="PR00416">
    <property type="entry name" value="EUTPISMRASEI"/>
</dbReference>
<keyword evidence="10" id="KW-1185">Reference proteome</keyword>
<dbReference type="SUPFAM" id="SSF56349">
    <property type="entry name" value="DNA breaking-rejoining enzymes"/>
    <property type="match status" value="1"/>
</dbReference>
<dbReference type="InterPro" id="IPR013500">
    <property type="entry name" value="TopoI_cat_euk"/>
</dbReference>
<gene>
    <name evidence="9" type="ORF">HHX48_02605</name>
</gene>
<evidence type="ECO:0000259" key="8">
    <source>
        <dbReference type="Pfam" id="PF21338"/>
    </source>
</evidence>
<evidence type="ECO:0000256" key="5">
    <source>
        <dbReference type="ARBA" id="ARBA00023125"/>
    </source>
</evidence>
<comment type="caution">
    <text evidence="9">The sequence shown here is derived from an EMBL/GenBank/DDBJ whole genome shotgun (WGS) entry which is preliminary data.</text>
</comment>
<reference evidence="9 10" key="1">
    <citation type="submission" date="2020-04" db="EMBL/GenBank/DDBJ databases">
        <title>Salinimonas sp. HHU 13199.</title>
        <authorList>
            <person name="Cui X."/>
            <person name="Zhang D."/>
        </authorList>
    </citation>
    <scope>NUCLEOTIDE SEQUENCE [LARGE SCALE GENOMIC DNA]</scope>
    <source>
        <strain evidence="9 10">HHU 13199</strain>
    </source>
</reference>
<dbReference type="Gene3D" id="3.30.66.10">
    <property type="entry name" value="DNA topoisomerase I domain"/>
    <property type="match status" value="1"/>
</dbReference>
<feature type="domain" description="DNA topoisomerase I catalytic core eukaryotic-type" evidence="7">
    <location>
        <begin position="76"/>
        <end position="281"/>
    </location>
</feature>
<dbReference type="InterPro" id="IPR049331">
    <property type="entry name" value="Top1B_N_bact"/>
</dbReference>
<dbReference type="Proteomes" id="UP000624419">
    <property type="component" value="Unassembled WGS sequence"/>
</dbReference>
<proteinExistence type="inferred from homology"/>
<sequence>MADSELGIMRKRRGKGFEYFYLSGRKVQSSRVINRLTKLVIPPNWRDVRITTNPSDNLQATGYDAKDRKQYIYHPKWHEQQQALKFERLAGFGSVLPEFRQYCWERVEKDNWTPEKTLSLVCLLLDHTGLRIGNRSYTQQNNTYGLTTLRRKHVQQDEEHVTLSFVGKHNKPRNVEVEDSKLADLVAQSAQERGYALFRYEDKGGRWHDVDSDDVNQFIHDNLGADYSCKDFRTWGASRFALFSMPEVALKVQENKRRSWPATLTSHVATMLGNTPTVCRQYYLHPNIYSIVEEDDSRKPLISTMSDIVDELGLSDASIAETEKVLGQIISKQSA</sequence>
<dbReference type="InterPro" id="IPR001631">
    <property type="entry name" value="TopoI"/>
</dbReference>
<feature type="domain" description="DNA topoisomerase IB N-terminal" evidence="8">
    <location>
        <begin position="16"/>
        <end position="64"/>
    </location>
</feature>
<dbReference type="EC" id="5.6.2.1" evidence="3"/>
<keyword evidence="6" id="KW-0413">Isomerase</keyword>
<dbReference type="InterPro" id="IPR014711">
    <property type="entry name" value="TopoI_cat_a-hlx-sub_euk"/>
</dbReference>
<evidence type="ECO:0000256" key="4">
    <source>
        <dbReference type="ARBA" id="ARBA00023029"/>
    </source>
</evidence>
<evidence type="ECO:0000259" key="7">
    <source>
        <dbReference type="Pfam" id="PF01028"/>
    </source>
</evidence>
<evidence type="ECO:0000256" key="6">
    <source>
        <dbReference type="ARBA" id="ARBA00023235"/>
    </source>
</evidence>
<dbReference type="PROSITE" id="PS52038">
    <property type="entry name" value="TOPO_IB_2"/>
    <property type="match status" value="1"/>
</dbReference>
<evidence type="ECO:0000256" key="3">
    <source>
        <dbReference type="ARBA" id="ARBA00012891"/>
    </source>
</evidence>
<evidence type="ECO:0000256" key="1">
    <source>
        <dbReference type="ARBA" id="ARBA00000213"/>
    </source>
</evidence>
<name>A0ABR8LEA3_9ALTE</name>
<dbReference type="SUPFAM" id="SSF55869">
    <property type="entry name" value="DNA topoisomerase I domain"/>
    <property type="match status" value="1"/>
</dbReference>
<dbReference type="Gene3D" id="3.90.15.10">
    <property type="entry name" value="Topoisomerase I, Chain A, domain 3"/>
    <property type="match status" value="1"/>
</dbReference>
<protein>
    <recommendedName>
        <fullName evidence="3">DNA topoisomerase</fullName>
        <ecNumber evidence="3">5.6.2.1</ecNumber>
    </recommendedName>
</protein>
<evidence type="ECO:0000313" key="9">
    <source>
        <dbReference type="EMBL" id="MBD3584624.1"/>
    </source>
</evidence>
<keyword evidence="5" id="KW-0238">DNA-binding</keyword>
<comment type="catalytic activity">
    <reaction evidence="1">
        <text>ATP-independent breakage of single-stranded DNA, followed by passage and rejoining.</text>
        <dbReference type="EC" id="5.6.2.1"/>
    </reaction>
</comment>
<dbReference type="InterPro" id="IPR035447">
    <property type="entry name" value="DNA_topo_I_N_sf"/>
</dbReference>
<dbReference type="RefSeq" id="WP_191022072.1">
    <property type="nucleotide sequence ID" value="NZ_JABBXD010000001.1"/>
</dbReference>
<dbReference type="InterPro" id="IPR011010">
    <property type="entry name" value="DNA_brk_join_enz"/>
</dbReference>
<dbReference type="Gene3D" id="1.10.132.120">
    <property type="match status" value="1"/>
</dbReference>
<keyword evidence="4" id="KW-0799">Topoisomerase</keyword>
<dbReference type="EMBL" id="JABBXD010000001">
    <property type="protein sequence ID" value="MBD3584624.1"/>
    <property type="molecule type" value="Genomic_DNA"/>
</dbReference>
<evidence type="ECO:0000313" key="10">
    <source>
        <dbReference type="Proteomes" id="UP000624419"/>
    </source>
</evidence>
<evidence type="ECO:0000256" key="2">
    <source>
        <dbReference type="ARBA" id="ARBA00006645"/>
    </source>
</evidence>
<accession>A0ABR8LEA3</accession>
<dbReference type="Pfam" id="PF01028">
    <property type="entry name" value="Topoisom_I"/>
    <property type="match status" value="1"/>
</dbReference>
<dbReference type="Pfam" id="PF21338">
    <property type="entry name" value="Top1B_N_bact"/>
    <property type="match status" value="1"/>
</dbReference>